<keyword evidence="1" id="KW-0962">Peroxisome biogenesis</keyword>
<dbReference type="PANTHER" id="PTHR12652">
    <property type="entry name" value="PEROXISOMAL BIOGENESIS FACTOR 11"/>
    <property type="match status" value="1"/>
</dbReference>
<evidence type="ECO:0000313" key="5">
    <source>
        <dbReference type="EMBL" id="KAF7730696.1"/>
    </source>
</evidence>
<protein>
    <submittedName>
        <fullName evidence="5">Peroxisomal membrane protein PMP27</fullName>
    </submittedName>
</protein>
<gene>
    <name evidence="5" type="primary">PEX11_1</name>
    <name evidence="5" type="ORF">EC973_001645</name>
</gene>
<dbReference type="GO" id="GO:0016559">
    <property type="term" value="P:peroxisome fission"/>
    <property type="evidence" value="ECO:0007669"/>
    <property type="project" value="InterPro"/>
</dbReference>
<evidence type="ECO:0000256" key="3">
    <source>
        <dbReference type="ARBA" id="ARBA00023140"/>
    </source>
</evidence>
<proteinExistence type="predicted"/>
<dbReference type="Proteomes" id="UP000605846">
    <property type="component" value="Unassembled WGS sequence"/>
</dbReference>
<organism evidence="5 6">
    <name type="scientific">Apophysomyces ossiformis</name>
    <dbReference type="NCBI Taxonomy" id="679940"/>
    <lineage>
        <taxon>Eukaryota</taxon>
        <taxon>Fungi</taxon>
        <taxon>Fungi incertae sedis</taxon>
        <taxon>Mucoromycota</taxon>
        <taxon>Mucoromycotina</taxon>
        <taxon>Mucoromycetes</taxon>
        <taxon>Mucorales</taxon>
        <taxon>Mucorineae</taxon>
        <taxon>Mucoraceae</taxon>
        <taxon>Apophysomyces</taxon>
    </lineage>
</organism>
<keyword evidence="2" id="KW-0472">Membrane</keyword>
<reference evidence="5" key="1">
    <citation type="submission" date="2020-01" db="EMBL/GenBank/DDBJ databases">
        <title>Genome Sequencing of Three Apophysomyces-Like Fungal Strains Confirms a Novel Fungal Genus in the Mucoromycota with divergent Burkholderia-like Endosymbiotic Bacteria.</title>
        <authorList>
            <person name="Stajich J.E."/>
            <person name="Macias A.M."/>
            <person name="Carter-House D."/>
            <person name="Lovett B."/>
            <person name="Kasson L.R."/>
            <person name="Berry K."/>
            <person name="Grigoriev I."/>
            <person name="Chang Y."/>
            <person name="Spatafora J."/>
            <person name="Kasson M.T."/>
        </authorList>
    </citation>
    <scope>NUCLEOTIDE SEQUENCE</scope>
    <source>
        <strain evidence="5">NRRL A-21654</strain>
    </source>
</reference>
<evidence type="ECO:0000313" key="6">
    <source>
        <dbReference type="Proteomes" id="UP000605846"/>
    </source>
</evidence>
<comment type="subcellular location">
    <subcellularLocation>
        <location evidence="4">Peroxisome membrane</location>
    </subcellularLocation>
</comment>
<accession>A0A8H7BUL5</accession>
<dbReference type="PANTHER" id="PTHR12652:SF50">
    <property type="entry name" value="PEROXIN 11"/>
    <property type="match status" value="1"/>
</dbReference>
<keyword evidence="6" id="KW-1185">Reference proteome</keyword>
<evidence type="ECO:0000256" key="1">
    <source>
        <dbReference type="ARBA" id="ARBA00022593"/>
    </source>
</evidence>
<evidence type="ECO:0000256" key="4">
    <source>
        <dbReference type="ARBA" id="ARBA00046271"/>
    </source>
</evidence>
<dbReference type="EMBL" id="JABAYA010000014">
    <property type="protein sequence ID" value="KAF7730696.1"/>
    <property type="molecule type" value="Genomic_DNA"/>
</dbReference>
<dbReference type="OrthoDB" id="411017at2759"/>
<name>A0A8H7BUL5_9FUNG</name>
<dbReference type="GO" id="GO:0005778">
    <property type="term" value="C:peroxisomal membrane"/>
    <property type="evidence" value="ECO:0007669"/>
    <property type="project" value="UniProtKB-SubCell"/>
</dbReference>
<dbReference type="InterPro" id="IPR008733">
    <property type="entry name" value="PEX11"/>
</dbReference>
<sequence>MVVTHSQVDALNRFLGTTVGREKACRFVQYFSRFYVFYLLRSGATKETIQRWSDLKSHISNGRKFFRLLKPIEFAQTGVKSLTIQDEVLRSTAVIKQAGMFFYYCSEALVLANAIKFYKFEQIKKITEFGWKCWFVALAASILSGLYKLKRAAVHEKMLKKGRQIEKDSVILKEDEKKLVKEKHATLYQLLQDSVDILIPIGSLGWIPLDEGFLGLAGMTTSLLAVNTQWKKVNPN</sequence>
<evidence type="ECO:0000256" key="2">
    <source>
        <dbReference type="ARBA" id="ARBA00023136"/>
    </source>
</evidence>
<comment type="caution">
    <text evidence="5">The sequence shown here is derived from an EMBL/GenBank/DDBJ whole genome shotgun (WGS) entry which is preliminary data.</text>
</comment>
<dbReference type="Pfam" id="PF05648">
    <property type="entry name" value="PEX11"/>
    <property type="match status" value="1"/>
</dbReference>
<keyword evidence="3" id="KW-0576">Peroxisome</keyword>
<dbReference type="AlphaFoldDB" id="A0A8H7BUL5"/>